<dbReference type="InterPro" id="IPR039426">
    <property type="entry name" value="TonB-dep_rcpt-like"/>
</dbReference>
<keyword evidence="2 10" id="KW-0813">Transport</keyword>
<evidence type="ECO:0000256" key="12">
    <source>
        <dbReference type="SAM" id="SignalP"/>
    </source>
</evidence>
<comment type="caution">
    <text evidence="15">The sequence shown here is derived from an EMBL/GenBank/DDBJ whole genome shotgun (WGS) entry which is preliminary data.</text>
</comment>
<dbReference type="AlphaFoldDB" id="A0A9D9IW86"/>
<dbReference type="PANTHER" id="PTHR30069">
    <property type="entry name" value="TONB-DEPENDENT OUTER MEMBRANE RECEPTOR"/>
    <property type="match status" value="1"/>
</dbReference>
<organism evidence="15 16">
    <name type="scientific">Candidatus Cryptobacteroides avistercoris</name>
    <dbReference type="NCBI Taxonomy" id="2840758"/>
    <lineage>
        <taxon>Bacteria</taxon>
        <taxon>Pseudomonadati</taxon>
        <taxon>Bacteroidota</taxon>
        <taxon>Bacteroidia</taxon>
        <taxon>Bacteroidales</taxon>
        <taxon>Candidatus Cryptobacteroides</taxon>
    </lineage>
</organism>
<keyword evidence="6 11" id="KW-0798">TonB box</keyword>
<name>A0A9D9IW86_9BACT</name>
<evidence type="ECO:0000256" key="10">
    <source>
        <dbReference type="PROSITE-ProRule" id="PRU01360"/>
    </source>
</evidence>
<dbReference type="PANTHER" id="PTHR30069:SF29">
    <property type="entry name" value="HEMOGLOBIN AND HEMOGLOBIN-HAPTOGLOBIN-BINDING PROTEIN 1-RELATED"/>
    <property type="match status" value="1"/>
</dbReference>
<evidence type="ECO:0000256" key="2">
    <source>
        <dbReference type="ARBA" id="ARBA00022448"/>
    </source>
</evidence>
<keyword evidence="5 12" id="KW-0732">Signal</keyword>
<evidence type="ECO:0000256" key="4">
    <source>
        <dbReference type="ARBA" id="ARBA00022692"/>
    </source>
</evidence>
<accession>A0A9D9IW86</accession>
<dbReference type="InterPro" id="IPR036942">
    <property type="entry name" value="Beta-barrel_TonB_sf"/>
</dbReference>
<dbReference type="SUPFAM" id="SSF56935">
    <property type="entry name" value="Porins"/>
    <property type="match status" value="1"/>
</dbReference>
<evidence type="ECO:0000259" key="14">
    <source>
        <dbReference type="Pfam" id="PF07715"/>
    </source>
</evidence>
<keyword evidence="3 10" id="KW-1134">Transmembrane beta strand</keyword>
<evidence type="ECO:0000313" key="16">
    <source>
        <dbReference type="Proteomes" id="UP000823769"/>
    </source>
</evidence>
<proteinExistence type="inferred from homology"/>
<evidence type="ECO:0000256" key="3">
    <source>
        <dbReference type="ARBA" id="ARBA00022452"/>
    </source>
</evidence>
<evidence type="ECO:0000256" key="8">
    <source>
        <dbReference type="ARBA" id="ARBA00023170"/>
    </source>
</evidence>
<evidence type="ECO:0000256" key="5">
    <source>
        <dbReference type="ARBA" id="ARBA00022729"/>
    </source>
</evidence>
<keyword evidence="7 10" id="KW-0472">Membrane</keyword>
<evidence type="ECO:0000313" key="15">
    <source>
        <dbReference type="EMBL" id="MBO8479817.1"/>
    </source>
</evidence>
<dbReference type="Proteomes" id="UP000823769">
    <property type="component" value="Unassembled WGS sequence"/>
</dbReference>
<dbReference type="EMBL" id="JADILW010000026">
    <property type="protein sequence ID" value="MBO8479817.1"/>
    <property type="molecule type" value="Genomic_DNA"/>
</dbReference>
<protein>
    <submittedName>
        <fullName evidence="15">TonB-dependent receptor</fullName>
    </submittedName>
</protein>
<sequence length="713" mass="79826">MKGKLFIAACLSFAAAVSLQAQIRISGSVLDESGAAVPGAGVTVEGMKNAGAVTALDGSYSFELPQTGQKQLTLLATAIGYETQRRRIREPEGSYVENFTLAESQELLETVVVTATRTPKLLKDVPIITRVISAEEIERADVVHIGELLETELPGLEFSYSMNQQVSLNMQGFGGNSVLFLVDGERLAGETLDNIDYNRLNLDNVARVEIVKGAASSLYGSNAIGGVVNIITKEPSEPWSVNVNTRYSTLGEKVGSLSAGFKAGKLSGLTNAQYVQNDSIPLKNDGDYSKIYGSWNYNIKQQLIYKPTDNLKFTGKAGYYFRQRDASEDVKDNYRDFSGSLKAEYDFGESDNITLSYTFDQYDKSDFLVANRRDVREYSNVQHNVRALWSHSFGENDNIVFGGDFMRDYLLSYQFEDGAKTQYTGDLFGQLDWNPTERLNFVSGLRFDYFSDRGLFHASPKLGAMYKIGNCSLRGSYAGGFRAPTLKEMYMSFNMANIFMIYGNPDLEPEESHNFSLSAEYMSRRYNLTVTGYYNLVDNRITTAWSEALKGQLYTNMAPLQVAGVDLNFSAAYDFGLKYRISYTYTHERIEKGQPMTSSTRPHSATVKIEYGKDWRTYGFDVALTGRLMSAVTSDVYTSLTDYTQTESQTYPGYTMWKLSIAQRIWHGIRLNAVIDNLFNYIPDYYYNNTPATIGTTLSLGLSLDLQEIFNNR</sequence>
<gene>
    <name evidence="15" type="ORF">IAB76_01700</name>
</gene>
<dbReference type="Pfam" id="PF07715">
    <property type="entry name" value="Plug"/>
    <property type="match status" value="1"/>
</dbReference>
<keyword evidence="4 10" id="KW-0812">Transmembrane</keyword>
<feature type="domain" description="TonB-dependent receptor plug" evidence="14">
    <location>
        <begin position="123"/>
        <end position="227"/>
    </location>
</feature>
<evidence type="ECO:0000256" key="11">
    <source>
        <dbReference type="RuleBase" id="RU003357"/>
    </source>
</evidence>
<evidence type="ECO:0000256" key="6">
    <source>
        <dbReference type="ARBA" id="ARBA00023077"/>
    </source>
</evidence>
<feature type="signal peptide" evidence="12">
    <location>
        <begin position="1"/>
        <end position="21"/>
    </location>
</feature>
<dbReference type="InterPro" id="IPR000531">
    <property type="entry name" value="Beta-barrel_TonB"/>
</dbReference>
<reference evidence="15" key="1">
    <citation type="submission" date="2020-10" db="EMBL/GenBank/DDBJ databases">
        <authorList>
            <person name="Gilroy R."/>
        </authorList>
    </citation>
    <scope>NUCLEOTIDE SEQUENCE</scope>
    <source>
        <strain evidence="15">B3-1481</strain>
    </source>
</reference>
<dbReference type="Pfam" id="PF13715">
    <property type="entry name" value="CarbopepD_reg_2"/>
    <property type="match status" value="1"/>
</dbReference>
<dbReference type="GO" id="GO:0044718">
    <property type="term" value="P:siderophore transmembrane transport"/>
    <property type="evidence" value="ECO:0007669"/>
    <property type="project" value="TreeGrafter"/>
</dbReference>
<dbReference type="InterPro" id="IPR037066">
    <property type="entry name" value="Plug_dom_sf"/>
</dbReference>
<evidence type="ECO:0000256" key="9">
    <source>
        <dbReference type="ARBA" id="ARBA00023237"/>
    </source>
</evidence>
<keyword evidence="8 15" id="KW-0675">Receptor</keyword>
<dbReference type="GO" id="GO:0009279">
    <property type="term" value="C:cell outer membrane"/>
    <property type="evidence" value="ECO:0007669"/>
    <property type="project" value="UniProtKB-SubCell"/>
</dbReference>
<dbReference type="Gene3D" id="2.60.40.1120">
    <property type="entry name" value="Carboxypeptidase-like, regulatory domain"/>
    <property type="match status" value="1"/>
</dbReference>
<dbReference type="GO" id="GO:0015344">
    <property type="term" value="F:siderophore uptake transmembrane transporter activity"/>
    <property type="evidence" value="ECO:0007669"/>
    <property type="project" value="TreeGrafter"/>
</dbReference>
<feature type="domain" description="TonB-dependent receptor-like beta-barrel" evidence="13">
    <location>
        <begin position="276"/>
        <end position="678"/>
    </location>
</feature>
<reference evidence="15" key="2">
    <citation type="journal article" date="2021" name="PeerJ">
        <title>Extensive microbial diversity within the chicken gut microbiome revealed by metagenomics and culture.</title>
        <authorList>
            <person name="Gilroy R."/>
            <person name="Ravi A."/>
            <person name="Getino M."/>
            <person name="Pursley I."/>
            <person name="Horton D.L."/>
            <person name="Alikhan N.F."/>
            <person name="Baker D."/>
            <person name="Gharbi K."/>
            <person name="Hall N."/>
            <person name="Watson M."/>
            <person name="Adriaenssens E.M."/>
            <person name="Foster-Nyarko E."/>
            <person name="Jarju S."/>
            <person name="Secka A."/>
            <person name="Antonio M."/>
            <person name="Oren A."/>
            <person name="Chaudhuri R.R."/>
            <person name="La Ragione R."/>
            <person name="Hildebrand F."/>
            <person name="Pallen M.J."/>
        </authorList>
    </citation>
    <scope>NUCLEOTIDE SEQUENCE</scope>
    <source>
        <strain evidence="15">B3-1481</strain>
    </source>
</reference>
<dbReference type="PROSITE" id="PS52016">
    <property type="entry name" value="TONB_DEPENDENT_REC_3"/>
    <property type="match status" value="1"/>
</dbReference>
<evidence type="ECO:0000259" key="13">
    <source>
        <dbReference type="Pfam" id="PF00593"/>
    </source>
</evidence>
<comment type="subcellular location">
    <subcellularLocation>
        <location evidence="1 10">Cell outer membrane</location>
        <topology evidence="1 10">Multi-pass membrane protein</topology>
    </subcellularLocation>
</comment>
<dbReference type="Gene3D" id="2.40.170.20">
    <property type="entry name" value="TonB-dependent receptor, beta-barrel domain"/>
    <property type="match status" value="1"/>
</dbReference>
<dbReference type="Gene3D" id="2.170.130.10">
    <property type="entry name" value="TonB-dependent receptor, plug domain"/>
    <property type="match status" value="1"/>
</dbReference>
<comment type="similarity">
    <text evidence="10 11">Belongs to the TonB-dependent receptor family.</text>
</comment>
<dbReference type="CDD" id="cd01347">
    <property type="entry name" value="ligand_gated_channel"/>
    <property type="match status" value="1"/>
</dbReference>
<keyword evidence="9 10" id="KW-0998">Cell outer membrane</keyword>
<evidence type="ECO:0000256" key="1">
    <source>
        <dbReference type="ARBA" id="ARBA00004571"/>
    </source>
</evidence>
<dbReference type="Pfam" id="PF00593">
    <property type="entry name" value="TonB_dep_Rec_b-barrel"/>
    <property type="match status" value="1"/>
</dbReference>
<evidence type="ECO:0000256" key="7">
    <source>
        <dbReference type="ARBA" id="ARBA00023136"/>
    </source>
</evidence>
<dbReference type="InterPro" id="IPR012910">
    <property type="entry name" value="Plug_dom"/>
</dbReference>
<dbReference type="InterPro" id="IPR008969">
    <property type="entry name" value="CarboxyPept-like_regulatory"/>
</dbReference>
<dbReference type="SUPFAM" id="SSF49464">
    <property type="entry name" value="Carboxypeptidase regulatory domain-like"/>
    <property type="match status" value="1"/>
</dbReference>
<feature type="chain" id="PRO_5039590912" evidence="12">
    <location>
        <begin position="22"/>
        <end position="713"/>
    </location>
</feature>